<proteinExistence type="predicted"/>
<feature type="domain" description="Immunity MXAN-0049 protein" evidence="1">
    <location>
        <begin position="15"/>
        <end position="98"/>
    </location>
</feature>
<dbReference type="Pfam" id="PF07791">
    <property type="entry name" value="Imm11"/>
    <property type="match status" value="1"/>
</dbReference>
<accession>A0ABW2RQE8</accession>
<evidence type="ECO:0000259" key="1">
    <source>
        <dbReference type="Pfam" id="PF07791"/>
    </source>
</evidence>
<dbReference type="RefSeq" id="WP_379867486.1">
    <property type="nucleotide sequence ID" value="NZ_JBHTBW010000081.1"/>
</dbReference>
<evidence type="ECO:0000313" key="2">
    <source>
        <dbReference type="EMBL" id="MFC7443159.1"/>
    </source>
</evidence>
<dbReference type="EMBL" id="JBHTBW010000081">
    <property type="protein sequence ID" value="MFC7443159.1"/>
    <property type="molecule type" value="Genomic_DNA"/>
</dbReference>
<comment type="caution">
    <text evidence="2">The sequence shown here is derived from an EMBL/GenBank/DDBJ whole genome shotgun (WGS) entry which is preliminary data.</text>
</comment>
<gene>
    <name evidence="2" type="ORF">ACFQNG_19010</name>
</gene>
<organism evidence="2 3">
    <name type="scientific">Laceyella putida</name>
    <dbReference type="NCBI Taxonomy" id="110101"/>
    <lineage>
        <taxon>Bacteria</taxon>
        <taxon>Bacillati</taxon>
        <taxon>Bacillota</taxon>
        <taxon>Bacilli</taxon>
        <taxon>Bacillales</taxon>
        <taxon>Thermoactinomycetaceae</taxon>
        <taxon>Laceyella</taxon>
    </lineage>
</organism>
<reference evidence="3" key="1">
    <citation type="journal article" date="2019" name="Int. J. Syst. Evol. Microbiol.">
        <title>The Global Catalogue of Microorganisms (GCM) 10K type strain sequencing project: providing services to taxonomists for standard genome sequencing and annotation.</title>
        <authorList>
            <consortium name="The Broad Institute Genomics Platform"/>
            <consortium name="The Broad Institute Genome Sequencing Center for Infectious Disease"/>
            <person name="Wu L."/>
            <person name="Ma J."/>
        </authorList>
    </citation>
    <scope>NUCLEOTIDE SEQUENCE [LARGE SCALE GENOMIC DNA]</scope>
    <source>
        <strain evidence="3">CGMCC 1.12942</strain>
    </source>
</reference>
<name>A0ABW2RQE8_9BACL</name>
<dbReference type="Proteomes" id="UP001596500">
    <property type="component" value="Unassembled WGS sequence"/>
</dbReference>
<dbReference type="InterPro" id="IPR012433">
    <property type="entry name" value="Imm11"/>
</dbReference>
<evidence type="ECO:0000313" key="3">
    <source>
        <dbReference type="Proteomes" id="UP001596500"/>
    </source>
</evidence>
<keyword evidence="3" id="KW-1185">Reference proteome</keyword>
<sequence length="98" mass="11511">MKDRAEILPLIHLEKKYFAIHVINAIDAVDYDRAVVKELPSGFRLEFEKYAFINEKIEGKHIFRIYLDESLMWMVFISDELKKAVESNGLVGFKFTEV</sequence>
<protein>
    <submittedName>
        <fullName evidence="2">Imm11 family protein</fullName>
    </submittedName>
</protein>